<dbReference type="eggNOG" id="COG0758">
    <property type="taxonomic scope" value="Bacteria"/>
</dbReference>
<keyword evidence="4" id="KW-1185">Reference proteome</keyword>
<organism evidence="3 4">
    <name type="scientific">Bifidobacterium subtile</name>
    <dbReference type="NCBI Taxonomy" id="77635"/>
    <lineage>
        <taxon>Bacteria</taxon>
        <taxon>Bacillati</taxon>
        <taxon>Actinomycetota</taxon>
        <taxon>Actinomycetes</taxon>
        <taxon>Bifidobacteriales</taxon>
        <taxon>Bifidobacteriaceae</taxon>
        <taxon>Bifidobacterium</taxon>
    </lineage>
</organism>
<dbReference type="Proteomes" id="UP000029055">
    <property type="component" value="Unassembled WGS sequence"/>
</dbReference>
<sequence>MDAVADQVRDERAARIILSMIAEPADPATGGTLREHGGIETLRLAQSDSPIPDMDAMRTRVWRERLAPKLTPDVLARVDGYRQGGMAALIPGDQHWPTALADLGDRAPYVLWAKGAASLLSGSLSDRVTITGSRAATHYGEHVAGELATCLANAERVIIGGGAYGIEAAAHRGALTAGGQTVAVLAGGIDRRYPAGNAELLDRIGDVGLLVSERPPQSAPTRQMFLARHRLMAASLAVKPTGHAALLYEYMFTCTIVFMATMVVRCHHCKVDDNKMRTNMTNGCERS</sequence>
<dbReference type="AlphaFoldDB" id="A0A087DTV0"/>
<comment type="similarity">
    <text evidence="1">Belongs to the DprA/Smf family.</text>
</comment>
<evidence type="ECO:0000313" key="3">
    <source>
        <dbReference type="EMBL" id="KFI98950.1"/>
    </source>
</evidence>
<dbReference type="RefSeq" id="WP_024463557.1">
    <property type="nucleotide sequence ID" value="NZ_CP062939.1"/>
</dbReference>
<evidence type="ECO:0000259" key="2">
    <source>
        <dbReference type="Pfam" id="PF02481"/>
    </source>
</evidence>
<dbReference type="OrthoDB" id="9785707at2"/>
<reference evidence="3 4" key="1">
    <citation type="submission" date="2014-03" db="EMBL/GenBank/DDBJ databases">
        <title>Genomics of Bifidobacteria.</title>
        <authorList>
            <person name="Ventura M."/>
            <person name="Milani C."/>
            <person name="Lugli G.A."/>
        </authorList>
    </citation>
    <scope>NUCLEOTIDE SEQUENCE [LARGE SCALE GENOMIC DNA]</scope>
    <source>
        <strain evidence="3 4">LMG 11597</strain>
    </source>
</reference>
<name>A0A087DTV0_9BIFI</name>
<dbReference type="GO" id="GO:0009294">
    <property type="term" value="P:DNA-mediated transformation"/>
    <property type="evidence" value="ECO:0007669"/>
    <property type="project" value="InterPro"/>
</dbReference>
<dbReference type="EMBL" id="JGZR01000016">
    <property type="protein sequence ID" value="KFI98950.1"/>
    <property type="molecule type" value="Genomic_DNA"/>
</dbReference>
<dbReference type="InterPro" id="IPR003488">
    <property type="entry name" value="DprA"/>
</dbReference>
<evidence type="ECO:0000313" key="4">
    <source>
        <dbReference type="Proteomes" id="UP000029055"/>
    </source>
</evidence>
<proteinExistence type="inferred from homology"/>
<comment type="caution">
    <text evidence="3">The sequence shown here is derived from an EMBL/GenBank/DDBJ whole genome shotgun (WGS) entry which is preliminary data.</text>
</comment>
<dbReference type="SUPFAM" id="SSF102405">
    <property type="entry name" value="MCP/YpsA-like"/>
    <property type="match status" value="1"/>
</dbReference>
<feature type="domain" description="Smf/DprA SLOG" evidence="2">
    <location>
        <begin position="89"/>
        <end position="234"/>
    </location>
</feature>
<evidence type="ECO:0000256" key="1">
    <source>
        <dbReference type="ARBA" id="ARBA00006525"/>
    </source>
</evidence>
<dbReference type="PANTHER" id="PTHR43022:SF1">
    <property type="entry name" value="PROTEIN SMF"/>
    <property type="match status" value="1"/>
</dbReference>
<dbReference type="STRING" id="77635.BISU_2151"/>
<dbReference type="Gene3D" id="3.40.50.450">
    <property type="match status" value="1"/>
</dbReference>
<gene>
    <name evidence="3" type="ORF">BISU_2151</name>
</gene>
<dbReference type="PANTHER" id="PTHR43022">
    <property type="entry name" value="PROTEIN SMF"/>
    <property type="match status" value="1"/>
</dbReference>
<protein>
    <submittedName>
        <fullName evidence="3">DNA protecting protein DprA</fullName>
    </submittedName>
</protein>
<accession>A0A087DTV0</accession>
<dbReference type="InterPro" id="IPR057666">
    <property type="entry name" value="DrpA_SLOG"/>
</dbReference>
<dbReference type="Pfam" id="PF02481">
    <property type="entry name" value="DNA_processg_A"/>
    <property type="match status" value="1"/>
</dbReference>